<proteinExistence type="predicted"/>
<comment type="caution">
    <text evidence="1">The sequence shown here is derived from an EMBL/GenBank/DDBJ whole genome shotgun (WGS) entry which is preliminary data.</text>
</comment>
<organism evidence="1 2">
    <name type="scientific">Paraburkholderia aspalathi</name>
    <dbReference type="NCBI Taxonomy" id="1324617"/>
    <lineage>
        <taxon>Bacteria</taxon>
        <taxon>Pseudomonadati</taxon>
        <taxon>Pseudomonadota</taxon>
        <taxon>Betaproteobacteria</taxon>
        <taxon>Burkholderiales</taxon>
        <taxon>Burkholderiaceae</taxon>
        <taxon>Paraburkholderia</taxon>
    </lineage>
</organism>
<protein>
    <submittedName>
        <fullName evidence="1">Uncharacterized protein</fullName>
    </submittedName>
</protein>
<accession>A0ABM8SI08</accession>
<dbReference type="EMBL" id="CAJNAU010000063">
    <property type="protein sequence ID" value="CAE6811211.1"/>
    <property type="molecule type" value="Genomic_DNA"/>
</dbReference>
<evidence type="ECO:0000313" key="2">
    <source>
        <dbReference type="Proteomes" id="UP000674425"/>
    </source>
</evidence>
<sequence length="53" mass="5723">MKSYRCYYLMKGQEPSPLSPFIQIQAADAVSAAQQAMNVTGCVAVTDVVRVQG</sequence>
<evidence type="ECO:0000313" key="1">
    <source>
        <dbReference type="EMBL" id="CAE6811211.1"/>
    </source>
</evidence>
<name>A0ABM8SI08_9BURK</name>
<keyword evidence="2" id="KW-1185">Reference proteome</keyword>
<dbReference type="RefSeq" id="WP_200620891.1">
    <property type="nucleotide sequence ID" value="NZ_CAJNAU010000063.1"/>
</dbReference>
<reference evidence="1 2" key="1">
    <citation type="submission" date="2021-02" db="EMBL/GenBank/DDBJ databases">
        <authorList>
            <person name="Vanwijnsberghe S."/>
        </authorList>
    </citation>
    <scope>NUCLEOTIDE SEQUENCE [LARGE SCALE GENOMIC DNA]</scope>
    <source>
        <strain evidence="1 2">R-69658</strain>
    </source>
</reference>
<gene>
    <name evidence="1" type="ORF">R69658_05412</name>
</gene>
<dbReference type="Proteomes" id="UP000674425">
    <property type="component" value="Unassembled WGS sequence"/>
</dbReference>